<accession>A0A084U984</accession>
<dbReference type="AlphaFoldDB" id="A0A084U984"/>
<name>A0A084U984_9HYPH</name>
<comment type="caution">
    <text evidence="2">The sequence shown here is derived from an EMBL/GenBank/DDBJ whole genome shotgun (WGS) entry which is preliminary data.</text>
</comment>
<dbReference type="EMBL" id="JMQM01000001">
    <property type="protein sequence ID" value="KFB09520.1"/>
    <property type="molecule type" value="Genomic_DNA"/>
</dbReference>
<feature type="region of interest" description="Disordered" evidence="1">
    <location>
        <begin position="1"/>
        <end position="44"/>
    </location>
</feature>
<organism evidence="2 3">
    <name type="scientific">Nitratireductor basaltis</name>
    <dbReference type="NCBI Taxonomy" id="472175"/>
    <lineage>
        <taxon>Bacteria</taxon>
        <taxon>Pseudomonadati</taxon>
        <taxon>Pseudomonadota</taxon>
        <taxon>Alphaproteobacteria</taxon>
        <taxon>Hyphomicrobiales</taxon>
        <taxon>Phyllobacteriaceae</taxon>
        <taxon>Nitratireductor</taxon>
    </lineage>
</organism>
<feature type="compositionally biased region" description="Gly residues" evidence="1">
    <location>
        <begin position="1"/>
        <end position="10"/>
    </location>
</feature>
<evidence type="ECO:0000313" key="2">
    <source>
        <dbReference type="EMBL" id="KFB09520.1"/>
    </source>
</evidence>
<evidence type="ECO:0000313" key="3">
    <source>
        <dbReference type="Proteomes" id="UP000053675"/>
    </source>
</evidence>
<reference evidence="2 3" key="1">
    <citation type="submission" date="2014-05" db="EMBL/GenBank/DDBJ databases">
        <title>Draft Genome Sequence of Nitratireductor basaltis Strain UMTGB225, A Marine Bacterium Isolated from Green Barrel Tunicate.</title>
        <authorList>
            <person name="Gan H.Y."/>
        </authorList>
    </citation>
    <scope>NUCLEOTIDE SEQUENCE [LARGE SCALE GENOMIC DNA]</scope>
    <source>
        <strain evidence="2 3">UMTGB225</strain>
    </source>
</reference>
<gene>
    <name evidence="2" type="ORF">EL18_00536</name>
</gene>
<dbReference type="Proteomes" id="UP000053675">
    <property type="component" value="Unassembled WGS sequence"/>
</dbReference>
<evidence type="ECO:0000256" key="1">
    <source>
        <dbReference type="SAM" id="MobiDB-lite"/>
    </source>
</evidence>
<sequence length="44" mass="4663">MPGRAEGGVLGVNFSGRTPSPLSRPNGRRDQPERLPATGMTWGV</sequence>
<protein>
    <submittedName>
        <fullName evidence="2">Uncharacterized protein</fullName>
    </submittedName>
</protein>
<keyword evidence="3" id="KW-1185">Reference proteome</keyword>
<proteinExistence type="predicted"/>